<dbReference type="EC" id="3.4.-.-" evidence="3"/>
<gene>
    <name evidence="3" type="primary">bepA_3</name>
    <name evidence="3" type="ORF">SIID45300_02099</name>
</gene>
<evidence type="ECO:0000256" key="2">
    <source>
        <dbReference type="ARBA" id="ARBA00022803"/>
    </source>
</evidence>
<keyword evidence="2" id="KW-0802">TPR repeat</keyword>
<sequence>MASEHAPELSRELASRLPLFADPGFEQAQEAASAGNLAAALAGYEAIDRANAARNFQDALLFGQRGDPGSLVMLAKKCVAADPNHYPAWRMLADLLSGREAEQACLKALEGYPDETGIRMRCVNLLTERQDLRGAVALLEATPAASRESPEVQRALADLSWKLGDFATAEPALRHCLRLNPADSQSCQTLIEILDRLDRLDEAVQVCRAFLGDNPTDGVIWVALADMLVRQGDWSEAEALFQALLGGQPSWLRVRQKYAEMLEKAGRHQEAIDTCWQNIQMAPNDLESYLCLTDMLHRFNNRPHAGIVLQRVCEQYAPSGDWGASVLPPSLSTRLIYHHLPEIASHYCTGRRALIDHTGITLTANPEEHGKVVELCCIVVGDEHIRFLNDVAFPSLLATEGFEDLRRSRRVVYNLYTTRVNLPGLEPFLAQLRRHSIPFRVNVELLSLSQDLYEVLCLPIIDQVRRSLESGSVVVMAVPDAIMTGSIARVIGDMRPHETVVCPMPRIDSARAYPVLKQALALGKGLRSRDFVRRCMTEFQHPQTYAALRGDSNCLRYRERDGYYEARNFAPPPLCFQARPEMLDHLIQAPMCGPTSHACFYIVDHDFVESAFRSNTMRLIQNSDYFFWAEFTGPLRHADFLAGRKGEHYYYPESSRFIHHQEVKWIHSD</sequence>
<dbReference type="SUPFAM" id="SSF48452">
    <property type="entry name" value="TPR-like"/>
    <property type="match status" value="1"/>
</dbReference>
<protein>
    <submittedName>
        <fullName evidence="3">Beta-barrel assembly-enhancing protease</fullName>
        <ecNumber evidence="3">3.4.-.-</ecNumber>
    </submittedName>
</protein>
<dbReference type="RefSeq" id="WP_420905459.1">
    <property type="nucleotide sequence ID" value="NZ_BAAFGK010000004.1"/>
</dbReference>
<evidence type="ECO:0000256" key="1">
    <source>
        <dbReference type="ARBA" id="ARBA00022737"/>
    </source>
</evidence>
<dbReference type="GO" id="GO:0008233">
    <property type="term" value="F:peptidase activity"/>
    <property type="evidence" value="ECO:0007669"/>
    <property type="project" value="UniProtKB-KW"/>
</dbReference>
<keyword evidence="3" id="KW-0645">Protease</keyword>
<name>A0ABQ0CA49_9PROT</name>
<organism evidence="3 4">
    <name type="scientific">Candidatus Magnetaquiglobus chichijimensis</name>
    <dbReference type="NCBI Taxonomy" id="3141448"/>
    <lineage>
        <taxon>Bacteria</taxon>
        <taxon>Pseudomonadati</taxon>
        <taxon>Pseudomonadota</taxon>
        <taxon>Magnetococcia</taxon>
        <taxon>Magnetococcales</taxon>
        <taxon>Candidatus Magnetaquicoccaceae</taxon>
        <taxon>Candidatus Magnetaquiglobus</taxon>
    </lineage>
</organism>
<dbReference type="SMART" id="SM00028">
    <property type="entry name" value="TPR"/>
    <property type="match status" value="3"/>
</dbReference>
<accession>A0ABQ0CA49</accession>
<keyword evidence="1" id="KW-0677">Repeat</keyword>
<evidence type="ECO:0000313" key="4">
    <source>
        <dbReference type="Proteomes" id="UP001628193"/>
    </source>
</evidence>
<keyword evidence="4" id="KW-1185">Reference proteome</keyword>
<keyword evidence="3" id="KW-0378">Hydrolase</keyword>
<dbReference type="PANTHER" id="PTHR45586:SF1">
    <property type="entry name" value="LIPOPOLYSACCHARIDE ASSEMBLY PROTEIN B"/>
    <property type="match status" value="1"/>
</dbReference>
<dbReference type="Proteomes" id="UP001628193">
    <property type="component" value="Unassembled WGS sequence"/>
</dbReference>
<dbReference type="InterPro" id="IPR019734">
    <property type="entry name" value="TPR_rpt"/>
</dbReference>
<evidence type="ECO:0000313" key="3">
    <source>
        <dbReference type="EMBL" id="GAB0057767.1"/>
    </source>
</evidence>
<dbReference type="Pfam" id="PF13429">
    <property type="entry name" value="TPR_15"/>
    <property type="match status" value="1"/>
</dbReference>
<comment type="caution">
    <text evidence="3">The sequence shown here is derived from an EMBL/GenBank/DDBJ whole genome shotgun (WGS) entry which is preliminary data.</text>
</comment>
<dbReference type="Gene3D" id="1.25.40.10">
    <property type="entry name" value="Tetratricopeptide repeat domain"/>
    <property type="match status" value="1"/>
</dbReference>
<reference evidence="3 4" key="1">
    <citation type="submission" date="2024-09" db="EMBL/GenBank/DDBJ databases">
        <title>Draft genome sequence of Candidatus Magnetaquicoccaceae bacterium FCR-1.</title>
        <authorList>
            <person name="Shimoshige H."/>
            <person name="Shimamura S."/>
            <person name="Taoka A."/>
            <person name="Kobayashi H."/>
            <person name="Maekawa T."/>
        </authorList>
    </citation>
    <scope>NUCLEOTIDE SEQUENCE [LARGE SCALE GENOMIC DNA]</scope>
    <source>
        <strain evidence="3 4">FCR-1</strain>
    </source>
</reference>
<dbReference type="PANTHER" id="PTHR45586">
    <property type="entry name" value="TPR REPEAT-CONTAINING PROTEIN PA4667"/>
    <property type="match status" value="1"/>
</dbReference>
<dbReference type="InterPro" id="IPR011990">
    <property type="entry name" value="TPR-like_helical_dom_sf"/>
</dbReference>
<dbReference type="GO" id="GO:0006508">
    <property type="term" value="P:proteolysis"/>
    <property type="evidence" value="ECO:0007669"/>
    <property type="project" value="UniProtKB-KW"/>
</dbReference>
<dbReference type="EMBL" id="BAAFGK010000004">
    <property type="protein sequence ID" value="GAB0057767.1"/>
    <property type="molecule type" value="Genomic_DNA"/>
</dbReference>
<proteinExistence type="predicted"/>
<dbReference type="InterPro" id="IPR051012">
    <property type="entry name" value="CellSynth/LPSAsmb/PSIAsmb"/>
</dbReference>